<evidence type="ECO:0000256" key="9">
    <source>
        <dbReference type="RuleBase" id="RU000461"/>
    </source>
</evidence>
<evidence type="ECO:0000256" key="8">
    <source>
        <dbReference type="PIRSR" id="PIRSR602403-1"/>
    </source>
</evidence>
<dbReference type="InterPro" id="IPR017972">
    <property type="entry name" value="Cyt_P450_CS"/>
</dbReference>
<dbReference type="PANTHER" id="PTHR46206">
    <property type="entry name" value="CYTOCHROME P450"/>
    <property type="match status" value="1"/>
</dbReference>
<dbReference type="Gene3D" id="1.10.630.10">
    <property type="entry name" value="Cytochrome P450"/>
    <property type="match status" value="1"/>
</dbReference>
<dbReference type="PRINTS" id="PR00465">
    <property type="entry name" value="EP450IV"/>
</dbReference>
<evidence type="ECO:0000256" key="1">
    <source>
        <dbReference type="ARBA" id="ARBA00001971"/>
    </source>
</evidence>
<dbReference type="GO" id="GO:0005506">
    <property type="term" value="F:iron ion binding"/>
    <property type="evidence" value="ECO:0007669"/>
    <property type="project" value="InterPro"/>
</dbReference>
<evidence type="ECO:0000313" key="12">
    <source>
        <dbReference type="Proteomes" id="UP001203852"/>
    </source>
</evidence>
<reference evidence="11" key="1">
    <citation type="journal article" date="2022" name="bioRxiv">
        <title>Deciphering the potential niche of two novel black yeast fungi from a biological soil crust based on their genomes, phenotypes, and melanin regulation.</title>
        <authorList>
            <consortium name="DOE Joint Genome Institute"/>
            <person name="Carr E.C."/>
            <person name="Barton Q."/>
            <person name="Grambo S."/>
            <person name="Sullivan M."/>
            <person name="Renfro C.M."/>
            <person name="Kuo A."/>
            <person name="Pangilinan J."/>
            <person name="Lipzen A."/>
            <person name="Keymanesh K."/>
            <person name="Savage E."/>
            <person name="Barry K."/>
            <person name="Grigoriev I.V."/>
            <person name="Riekhof W.R."/>
            <person name="Harris S.S."/>
        </authorList>
    </citation>
    <scope>NUCLEOTIDE SEQUENCE</scope>
    <source>
        <strain evidence="11">JF 03-4F</strain>
    </source>
</reference>
<keyword evidence="4 8" id="KW-0479">Metal-binding</keyword>
<dbReference type="Proteomes" id="UP001203852">
    <property type="component" value="Unassembled WGS sequence"/>
</dbReference>
<keyword evidence="7 9" id="KW-0503">Monooxygenase</keyword>
<evidence type="ECO:0000256" key="5">
    <source>
        <dbReference type="ARBA" id="ARBA00023002"/>
    </source>
</evidence>
<comment type="similarity">
    <text evidence="2 9">Belongs to the cytochrome P450 family.</text>
</comment>
<name>A0AAN6I8W0_9EURO</name>
<keyword evidence="5 9" id="KW-0560">Oxidoreductase</keyword>
<evidence type="ECO:0000256" key="4">
    <source>
        <dbReference type="ARBA" id="ARBA00022723"/>
    </source>
</evidence>
<evidence type="ECO:0000313" key="11">
    <source>
        <dbReference type="EMBL" id="KAI1608962.1"/>
    </source>
</evidence>
<dbReference type="GO" id="GO:0020037">
    <property type="term" value="F:heme binding"/>
    <property type="evidence" value="ECO:0007669"/>
    <property type="project" value="InterPro"/>
</dbReference>
<sequence>MIEYLFTPYILVGVLLAAAITVYNRLRPNPALPDLPWLNTREGELFTRLRAGFRSTLNYKQTVHQAYEQDQSCIIPDINGAEIVLPISSVQWLINQPDSILSSEESHRISLQTDYTFVHPFVVANPLHHETVRNELTRQLSVVTPDIVDELSVALDEIWGIDTVNWREVCVFDTAMEMIARISNRVFVGLPLCRDAALLGHGKGFATAMAVSAAVLKQSPAILRPLVAPIVTLSNKRHTKGYARIVRPEIERRQRLLNDINVDKEKGIIETEPNDFMQWTIRRARESGIPVENDADIIAERILAVNFAAIHTSTFSVTNAVFDLLASDPSLRYVDQLRDEAASVLAQNGGSWTKQGVAKMIKIDSALRESSRIGSFLGLGLTRIVMGPTGVTAPNGTFCPYRSTISVPTNGLHNDPMQYPNALSYQPLRFSLQRKNQSRGDGSDDQSAIAEDYIKQANLSFVSTSPTYHAFGHGRHACPGRFFAANELKLLLAHMLLKYEFEMLPSRPESKWLGTALVPPMKATIKIRRRVD</sequence>
<keyword evidence="10" id="KW-0812">Transmembrane</keyword>
<dbReference type="GO" id="GO:0004497">
    <property type="term" value="F:monooxygenase activity"/>
    <property type="evidence" value="ECO:0007669"/>
    <property type="project" value="UniProtKB-KW"/>
</dbReference>
<evidence type="ECO:0000256" key="10">
    <source>
        <dbReference type="SAM" id="Phobius"/>
    </source>
</evidence>
<keyword evidence="3 8" id="KW-0349">Heme</keyword>
<comment type="cofactor">
    <cofactor evidence="1 8">
        <name>heme</name>
        <dbReference type="ChEBI" id="CHEBI:30413"/>
    </cofactor>
</comment>
<keyword evidence="12" id="KW-1185">Reference proteome</keyword>
<keyword evidence="10" id="KW-0472">Membrane</keyword>
<feature type="transmembrane region" description="Helical" evidence="10">
    <location>
        <begin position="6"/>
        <end position="23"/>
    </location>
</feature>
<evidence type="ECO:0000256" key="3">
    <source>
        <dbReference type="ARBA" id="ARBA00022617"/>
    </source>
</evidence>
<dbReference type="SUPFAM" id="SSF48264">
    <property type="entry name" value="Cytochrome P450"/>
    <property type="match status" value="1"/>
</dbReference>
<dbReference type="CDD" id="cd11041">
    <property type="entry name" value="CYP503A1-like"/>
    <property type="match status" value="1"/>
</dbReference>
<dbReference type="EMBL" id="MU404361">
    <property type="protein sequence ID" value="KAI1608962.1"/>
    <property type="molecule type" value="Genomic_DNA"/>
</dbReference>
<dbReference type="InterPro" id="IPR001128">
    <property type="entry name" value="Cyt_P450"/>
</dbReference>
<evidence type="ECO:0000256" key="6">
    <source>
        <dbReference type="ARBA" id="ARBA00023004"/>
    </source>
</evidence>
<organism evidence="11 12">
    <name type="scientific">Exophiala viscosa</name>
    <dbReference type="NCBI Taxonomy" id="2486360"/>
    <lineage>
        <taxon>Eukaryota</taxon>
        <taxon>Fungi</taxon>
        <taxon>Dikarya</taxon>
        <taxon>Ascomycota</taxon>
        <taxon>Pezizomycotina</taxon>
        <taxon>Eurotiomycetes</taxon>
        <taxon>Chaetothyriomycetidae</taxon>
        <taxon>Chaetothyriales</taxon>
        <taxon>Herpotrichiellaceae</taxon>
        <taxon>Exophiala</taxon>
    </lineage>
</organism>
<dbReference type="Pfam" id="PF00067">
    <property type="entry name" value="p450"/>
    <property type="match status" value="1"/>
</dbReference>
<dbReference type="GO" id="GO:0016705">
    <property type="term" value="F:oxidoreductase activity, acting on paired donors, with incorporation or reduction of molecular oxygen"/>
    <property type="evidence" value="ECO:0007669"/>
    <property type="project" value="InterPro"/>
</dbReference>
<keyword evidence="6 8" id="KW-0408">Iron</keyword>
<gene>
    <name evidence="11" type="ORF">EDD36DRAFT_422673</name>
</gene>
<protein>
    <submittedName>
        <fullName evidence="11">Cytochrome P450</fullName>
    </submittedName>
</protein>
<evidence type="ECO:0000256" key="7">
    <source>
        <dbReference type="ARBA" id="ARBA00023033"/>
    </source>
</evidence>
<evidence type="ECO:0000256" key="2">
    <source>
        <dbReference type="ARBA" id="ARBA00010617"/>
    </source>
</evidence>
<dbReference type="PANTHER" id="PTHR46206:SF1">
    <property type="entry name" value="P450, PUTATIVE (EUROFUNG)-RELATED"/>
    <property type="match status" value="1"/>
</dbReference>
<dbReference type="InterPro" id="IPR002403">
    <property type="entry name" value="Cyt_P450_E_grp-IV"/>
</dbReference>
<dbReference type="PROSITE" id="PS00086">
    <property type="entry name" value="CYTOCHROME_P450"/>
    <property type="match status" value="1"/>
</dbReference>
<dbReference type="AlphaFoldDB" id="A0AAN6I8W0"/>
<accession>A0AAN6I8W0</accession>
<proteinExistence type="inferred from homology"/>
<feature type="binding site" description="axial binding residue" evidence="8">
    <location>
        <position position="478"/>
    </location>
    <ligand>
        <name>heme</name>
        <dbReference type="ChEBI" id="CHEBI:30413"/>
    </ligand>
    <ligandPart>
        <name>Fe</name>
        <dbReference type="ChEBI" id="CHEBI:18248"/>
    </ligandPart>
</feature>
<keyword evidence="10" id="KW-1133">Transmembrane helix</keyword>
<dbReference type="InterPro" id="IPR036396">
    <property type="entry name" value="Cyt_P450_sf"/>
</dbReference>
<comment type="caution">
    <text evidence="11">The sequence shown here is derived from an EMBL/GenBank/DDBJ whole genome shotgun (WGS) entry which is preliminary data.</text>
</comment>